<dbReference type="InterPro" id="IPR003382">
    <property type="entry name" value="Flavoprotein"/>
</dbReference>
<dbReference type="Proteomes" id="UP000199532">
    <property type="component" value="Unassembled WGS sequence"/>
</dbReference>
<dbReference type="HAMAP" id="MF_02225">
    <property type="entry name" value="CoaBC"/>
    <property type="match status" value="1"/>
</dbReference>
<comment type="cofactor">
    <cofactor evidence="3">
        <name>Mg(2+)</name>
        <dbReference type="ChEBI" id="CHEBI:18420"/>
    </cofactor>
</comment>
<evidence type="ECO:0000313" key="7">
    <source>
        <dbReference type="EMBL" id="SEJ68368.1"/>
    </source>
</evidence>
<feature type="binding site" evidence="3">
    <location>
        <position position="325"/>
    </location>
    <ligand>
        <name>CTP</name>
        <dbReference type="ChEBI" id="CHEBI:37563"/>
    </ligand>
</feature>
<dbReference type="PANTHER" id="PTHR14359">
    <property type="entry name" value="HOMO-OLIGOMERIC FLAVIN CONTAINING CYS DECARBOXYLASE FAMILY"/>
    <property type="match status" value="1"/>
</dbReference>
<dbReference type="PANTHER" id="PTHR14359:SF6">
    <property type="entry name" value="PHOSPHOPANTOTHENOYLCYSTEINE DECARBOXYLASE"/>
    <property type="match status" value="1"/>
</dbReference>
<dbReference type="GO" id="GO:0010181">
    <property type="term" value="F:FMN binding"/>
    <property type="evidence" value="ECO:0007669"/>
    <property type="project" value="UniProtKB-UniRule"/>
</dbReference>
<dbReference type="GO" id="GO:0015941">
    <property type="term" value="P:pantothenate catabolic process"/>
    <property type="evidence" value="ECO:0007669"/>
    <property type="project" value="InterPro"/>
</dbReference>
<keyword evidence="3" id="KW-0479">Metal-binding</keyword>
<dbReference type="OrthoDB" id="9802554at2"/>
<comment type="cofactor">
    <cofactor evidence="3">
        <name>FMN</name>
        <dbReference type="ChEBI" id="CHEBI:58210"/>
    </cofactor>
    <text evidence="3">Binds 1 FMN per subunit.</text>
</comment>
<comment type="function">
    <text evidence="3">Catalyzes two sequential steps in the biosynthesis of coenzyme A. In the first step cysteine is conjugated to 4'-phosphopantothenate to form 4-phosphopantothenoylcysteine. In the second step the latter compound is decarboxylated to form 4'-phosphopantotheine.</text>
</comment>
<keyword evidence="3" id="KW-0511">Multifunctional enzyme</keyword>
<dbReference type="GO" id="GO:0004633">
    <property type="term" value="F:phosphopantothenoylcysteine decarboxylase activity"/>
    <property type="evidence" value="ECO:0007669"/>
    <property type="project" value="UniProtKB-UniRule"/>
</dbReference>
<dbReference type="GO" id="GO:0015937">
    <property type="term" value="P:coenzyme A biosynthetic process"/>
    <property type="evidence" value="ECO:0007669"/>
    <property type="project" value="UniProtKB-UniRule"/>
</dbReference>
<comment type="pathway">
    <text evidence="3 4">Cofactor biosynthesis; coenzyme A biosynthesis; CoA from (R)-pantothenate: step 2/5.</text>
</comment>
<feature type="domain" description="Flavoprotein" evidence="5">
    <location>
        <begin position="6"/>
        <end position="179"/>
    </location>
</feature>
<dbReference type="InterPro" id="IPR036551">
    <property type="entry name" value="Flavin_trans-like"/>
</dbReference>
<dbReference type="Gene3D" id="3.40.50.1950">
    <property type="entry name" value="Flavin prenyltransferase-like"/>
    <property type="match status" value="1"/>
</dbReference>
<dbReference type="Pfam" id="PF04127">
    <property type="entry name" value="DFP"/>
    <property type="match status" value="1"/>
</dbReference>
<dbReference type="GO" id="GO:0071513">
    <property type="term" value="C:phosphopantothenoylcysteine decarboxylase complex"/>
    <property type="evidence" value="ECO:0007669"/>
    <property type="project" value="TreeGrafter"/>
</dbReference>
<feature type="binding site" evidence="3">
    <location>
        <position position="339"/>
    </location>
    <ligand>
        <name>CTP</name>
        <dbReference type="ChEBI" id="CHEBI:37563"/>
    </ligand>
</feature>
<evidence type="ECO:0000256" key="3">
    <source>
        <dbReference type="HAMAP-Rule" id="MF_02225"/>
    </source>
</evidence>
<proteinExistence type="inferred from homology"/>
<reference evidence="7 8" key="1">
    <citation type="submission" date="2016-10" db="EMBL/GenBank/DDBJ databases">
        <authorList>
            <person name="de Groot N.N."/>
        </authorList>
    </citation>
    <scope>NUCLEOTIDE SEQUENCE [LARGE SCALE GENOMIC DNA]</scope>
    <source>
        <strain evidence="7 8">DSM 19938</strain>
    </source>
</reference>
<feature type="binding site" evidence="3">
    <location>
        <position position="290"/>
    </location>
    <ligand>
        <name>CTP</name>
        <dbReference type="ChEBI" id="CHEBI:37563"/>
    </ligand>
</feature>
<sequence>MNLKGKKILLGVSGSIAAYKSALLVRLLIKEGAEVQVIMTESAHQFITALTLSTLSKQPVYTLFTQSENGTWNNHVDLGLWADLMIIAPASARTLSKCATGNCDDLLTAVYLSARCPVFFAPAMDVDMYRHPSTQNNLKNLLSFGNKIIEAEFGELASGLIGEGRLAEPEKIVSQIIRHFAANSVARNKRVLITAGPTAEPIDPVRYISNRSSGKMGYALAKAFAQAGAEVTLVSGPTSLSTPDGNIKRFNVETAKQMFNVTKEHFSASDLVIFSAAVADYTPALVADQKIKKLGNEMKLELLKTDDIAGTLGQQKKEGQLLVGFALETERELDYALDKLRRKNLDYIILNSLNDAGSGFAHDTNKITVIDKQENVNRYSLKSKHEVAHDILHIILDKWSEA</sequence>
<organism evidence="7 8">
    <name type="scientific">Dyadobacter koreensis</name>
    <dbReference type="NCBI Taxonomy" id="408657"/>
    <lineage>
        <taxon>Bacteria</taxon>
        <taxon>Pseudomonadati</taxon>
        <taxon>Bacteroidota</taxon>
        <taxon>Cytophagia</taxon>
        <taxon>Cytophagales</taxon>
        <taxon>Spirosomataceae</taxon>
        <taxon>Dyadobacter</taxon>
    </lineage>
</organism>
<dbReference type="STRING" id="408657.SAMN04487995_5890"/>
<keyword evidence="8" id="KW-1185">Reference proteome</keyword>
<dbReference type="NCBIfam" id="TIGR00521">
    <property type="entry name" value="coaBC_dfp"/>
    <property type="match status" value="1"/>
</dbReference>
<comment type="function">
    <text evidence="4">Catalyzes two steps in the biosynthesis of coenzyme A. In the first step cysteine is conjugated to 4'-phosphopantothenate to form 4-phosphopantothenoylcysteine, in the latter compound is decarboxylated to form 4'-phosphopantotheine.</text>
</comment>
<keyword evidence="3 4" id="KW-0288">FMN</keyword>
<evidence type="ECO:0000313" key="8">
    <source>
        <dbReference type="Proteomes" id="UP000199532"/>
    </source>
</evidence>
<dbReference type="EC" id="6.3.2.5" evidence="3"/>
<keyword evidence="3" id="KW-0460">Magnesium</keyword>
<keyword evidence="1 3" id="KW-0210">Decarboxylase</keyword>
<dbReference type="EMBL" id="FNXY01000011">
    <property type="protein sequence ID" value="SEJ68368.1"/>
    <property type="molecule type" value="Genomic_DNA"/>
</dbReference>
<dbReference type="SUPFAM" id="SSF102645">
    <property type="entry name" value="CoaB-like"/>
    <property type="match status" value="1"/>
</dbReference>
<gene>
    <name evidence="3" type="primary">coaBC</name>
    <name evidence="7" type="ORF">SAMN04487995_5890</name>
</gene>
<dbReference type="RefSeq" id="WP_090341735.1">
    <property type="nucleotide sequence ID" value="NZ_FNXY01000011.1"/>
</dbReference>
<dbReference type="GO" id="GO:0046872">
    <property type="term" value="F:metal ion binding"/>
    <property type="evidence" value="ECO:0007669"/>
    <property type="project" value="UniProtKB-KW"/>
</dbReference>
<feature type="binding site" evidence="3">
    <location>
        <position position="280"/>
    </location>
    <ligand>
        <name>CTP</name>
        <dbReference type="ChEBI" id="CHEBI:37563"/>
    </ligand>
</feature>
<dbReference type="GO" id="GO:0004632">
    <property type="term" value="F:phosphopantothenate--cysteine ligase activity"/>
    <property type="evidence" value="ECO:0007669"/>
    <property type="project" value="UniProtKB-UniRule"/>
</dbReference>
<comment type="pathway">
    <text evidence="3 4">Cofactor biosynthesis; coenzyme A biosynthesis; CoA from (R)-pantothenate: step 3/5.</text>
</comment>
<name>A0A1H7AST3_9BACT</name>
<dbReference type="InterPro" id="IPR005252">
    <property type="entry name" value="CoaBC"/>
</dbReference>
<feature type="region of interest" description="Phosphopantothenoylcysteine decarboxylase" evidence="3">
    <location>
        <begin position="1"/>
        <end position="190"/>
    </location>
</feature>
<comment type="caution">
    <text evidence="3">Lacks conserved residue(s) required for the propagation of feature annotation.</text>
</comment>
<accession>A0A1H7AST3</accession>
<dbReference type="InterPro" id="IPR007085">
    <property type="entry name" value="DNA/pantothenate-metab_flavo_C"/>
</dbReference>
<dbReference type="AlphaFoldDB" id="A0A1H7AST3"/>
<keyword evidence="3 4" id="KW-0285">Flavoprotein</keyword>
<dbReference type="UniPathway" id="UPA00241">
    <property type="reaction ID" value="UER00353"/>
</dbReference>
<dbReference type="Gene3D" id="3.40.50.10300">
    <property type="entry name" value="CoaB-like"/>
    <property type="match status" value="1"/>
</dbReference>
<dbReference type="Pfam" id="PF02441">
    <property type="entry name" value="Flavoprotein"/>
    <property type="match status" value="1"/>
</dbReference>
<protein>
    <recommendedName>
        <fullName evidence="3">Coenzyme A biosynthesis bifunctional protein CoaBC</fullName>
    </recommendedName>
    <alternativeName>
        <fullName evidence="3">DNA/pantothenate metabolism flavoprotein</fullName>
    </alternativeName>
    <alternativeName>
        <fullName evidence="3">Phosphopantothenoylcysteine synthetase/decarboxylase</fullName>
        <shortName evidence="3">PPCS-PPCDC</shortName>
    </alternativeName>
    <domain>
        <recommendedName>
            <fullName evidence="3">Phosphopantothenoylcysteine decarboxylase</fullName>
            <shortName evidence="3">PPC decarboxylase</shortName>
            <shortName evidence="3">PPC-DC</shortName>
            <ecNumber evidence="3">4.1.1.36</ecNumber>
        </recommendedName>
        <alternativeName>
            <fullName evidence="3">CoaC</fullName>
        </alternativeName>
    </domain>
    <domain>
        <recommendedName>
            <fullName evidence="3">Phosphopantothenate--cysteine ligase</fullName>
            <ecNumber evidence="3">6.3.2.5</ecNumber>
        </recommendedName>
        <alternativeName>
            <fullName evidence="3">CoaB</fullName>
        </alternativeName>
        <alternativeName>
            <fullName evidence="3">Phosphopantothenoylcysteine synthetase</fullName>
            <shortName evidence="3">PPC synthetase</shortName>
            <shortName evidence="3">PPC-S</shortName>
        </alternativeName>
    </domain>
</protein>
<feature type="binding site" evidence="3">
    <location>
        <position position="343"/>
    </location>
    <ligand>
        <name>CTP</name>
        <dbReference type="ChEBI" id="CHEBI:37563"/>
    </ligand>
</feature>
<comment type="similarity">
    <text evidence="3 4">In the N-terminal section; belongs to the HFCD (homo-oligomeric flavin containing Cys decarboxylase) superfamily.</text>
</comment>
<evidence type="ECO:0000256" key="4">
    <source>
        <dbReference type="RuleBase" id="RU364078"/>
    </source>
</evidence>
<comment type="catalytic activity">
    <reaction evidence="3 4">
        <text>(R)-4'-phosphopantothenate + L-cysteine + CTP = N-[(R)-4-phosphopantothenoyl]-L-cysteine + CMP + diphosphate + H(+)</text>
        <dbReference type="Rhea" id="RHEA:19397"/>
        <dbReference type="ChEBI" id="CHEBI:10986"/>
        <dbReference type="ChEBI" id="CHEBI:15378"/>
        <dbReference type="ChEBI" id="CHEBI:33019"/>
        <dbReference type="ChEBI" id="CHEBI:35235"/>
        <dbReference type="ChEBI" id="CHEBI:37563"/>
        <dbReference type="ChEBI" id="CHEBI:59458"/>
        <dbReference type="ChEBI" id="CHEBI:60377"/>
        <dbReference type="EC" id="6.3.2.5"/>
    </reaction>
</comment>
<evidence type="ECO:0000256" key="2">
    <source>
        <dbReference type="ARBA" id="ARBA00023239"/>
    </source>
</evidence>
<comment type="catalytic activity">
    <reaction evidence="3 4">
        <text>N-[(R)-4-phosphopantothenoyl]-L-cysteine + H(+) = (R)-4'-phosphopantetheine + CO2</text>
        <dbReference type="Rhea" id="RHEA:16793"/>
        <dbReference type="ChEBI" id="CHEBI:15378"/>
        <dbReference type="ChEBI" id="CHEBI:16526"/>
        <dbReference type="ChEBI" id="CHEBI:59458"/>
        <dbReference type="ChEBI" id="CHEBI:61723"/>
        <dbReference type="EC" id="4.1.1.36"/>
    </reaction>
</comment>
<dbReference type="SUPFAM" id="SSF52507">
    <property type="entry name" value="Homo-oligomeric flavin-containing Cys decarboxylases, HFCD"/>
    <property type="match status" value="1"/>
</dbReference>
<dbReference type="EC" id="4.1.1.36" evidence="3"/>
<keyword evidence="2 3" id="KW-0456">Lyase</keyword>
<feature type="domain" description="DNA/pantothenate metabolism flavoprotein C-terminal" evidence="6">
    <location>
        <begin position="187"/>
        <end position="396"/>
    </location>
</feature>
<dbReference type="InterPro" id="IPR035929">
    <property type="entry name" value="CoaB-like_sf"/>
</dbReference>
<evidence type="ECO:0000256" key="1">
    <source>
        <dbReference type="ARBA" id="ARBA00022793"/>
    </source>
</evidence>
<keyword evidence="3 4" id="KW-0436">Ligase</keyword>
<evidence type="ECO:0000259" key="5">
    <source>
        <dbReference type="Pfam" id="PF02441"/>
    </source>
</evidence>
<feature type="region of interest" description="Phosphopantothenate--cysteine ligase" evidence="3">
    <location>
        <begin position="191"/>
        <end position="402"/>
    </location>
</feature>
<comment type="similarity">
    <text evidence="3 4">In the C-terminal section; belongs to the PPC synthetase family.</text>
</comment>
<evidence type="ECO:0000259" key="6">
    <source>
        <dbReference type="Pfam" id="PF04127"/>
    </source>
</evidence>